<reference evidence="2" key="1">
    <citation type="submission" date="2015-12" db="EMBL/GenBank/DDBJ databases">
        <title>Gene expression during late stages of embryo sac development: a critical building block for successful pollen-pistil interactions.</title>
        <authorList>
            <person name="Liu Y."/>
            <person name="Joly V."/>
            <person name="Sabar M."/>
            <person name="Matton D.P."/>
        </authorList>
    </citation>
    <scope>NUCLEOTIDE SEQUENCE</scope>
</reference>
<protein>
    <submittedName>
        <fullName evidence="2">Putative ovule protein</fullName>
    </submittedName>
</protein>
<feature type="non-terminal residue" evidence="2">
    <location>
        <position position="1"/>
    </location>
</feature>
<dbReference type="AlphaFoldDB" id="A0A0V0H8Q8"/>
<proteinExistence type="predicted"/>
<keyword evidence="1" id="KW-1133">Transmembrane helix</keyword>
<organism evidence="2">
    <name type="scientific">Solanum chacoense</name>
    <name type="common">Chaco potato</name>
    <dbReference type="NCBI Taxonomy" id="4108"/>
    <lineage>
        <taxon>Eukaryota</taxon>
        <taxon>Viridiplantae</taxon>
        <taxon>Streptophyta</taxon>
        <taxon>Embryophyta</taxon>
        <taxon>Tracheophyta</taxon>
        <taxon>Spermatophyta</taxon>
        <taxon>Magnoliopsida</taxon>
        <taxon>eudicotyledons</taxon>
        <taxon>Gunneridae</taxon>
        <taxon>Pentapetalae</taxon>
        <taxon>asterids</taxon>
        <taxon>lamiids</taxon>
        <taxon>Solanales</taxon>
        <taxon>Solanaceae</taxon>
        <taxon>Solanoideae</taxon>
        <taxon>Solaneae</taxon>
        <taxon>Solanum</taxon>
    </lineage>
</organism>
<keyword evidence="1" id="KW-0812">Transmembrane</keyword>
<evidence type="ECO:0000256" key="1">
    <source>
        <dbReference type="SAM" id="Phobius"/>
    </source>
</evidence>
<sequence>KFDPSPPSDSYSFSKDCNYYPHYRKTSCGLKVRSCSCVYCRCFLAPLGLGVHVRLLFLVFLGGFTSLKLLVV</sequence>
<keyword evidence="1" id="KW-0472">Membrane</keyword>
<feature type="transmembrane region" description="Helical" evidence="1">
    <location>
        <begin position="51"/>
        <end position="71"/>
    </location>
</feature>
<name>A0A0V0H8Q8_SOLCH</name>
<accession>A0A0V0H8Q8</accession>
<dbReference type="EMBL" id="GEDG01023417">
    <property type="protein sequence ID" value="JAP16757.1"/>
    <property type="molecule type" value="Transcribed_RNA"/>
</dbReference>
<evidence type="ECO:0000313" key="2">
    <source>
        <dbReference type="EMBL" id="JAP16757.1"/>
    </source>
</evidence>